<keyword evidence="1" id="KW-0812">Transmembrane</keyword>
<dbReference type="EMBL" id="DXFT01000105">
    <property type="protein sequence ID" value="HIX03580.1"/>
    <property type="molecule type" value="Genomic_DNA"/>
</dbReference>
<feature type="transmembrane region" description="Helical" evidence="1">
    <location>
        <begin position="130"/>
        <end position="148"/>
    </location>
</feature>
<evidence type="ECO:0000256" key="1">
    <source>
        <dbReference type="SAM" id="Phobius"/>
    </source>
</evidence>
<protein>
    <submittedName>
        <fullName evidence="2">DUF4293 domain-containing protein</fullName>
    </submittedName>
</protein>
<reference evidence="2" key="2">
    <citation type="submission" date="2021-04" db="EMBL/GenBank/DDBJ databases">
        <authorList>
            <person name="Gilroy R."/>
        </authorList>
    </citation>
    <scope>NUCLEOTIDE SEQUENCE</scope>
    <source>
        <strain evidence="2">23274</strain>
    </source>
</reference>
<accession>A0A9D2AC81</accession>
<organism evidence="2 3">
    <name type="scientific">Candidatus Odoribacter faecigallinarum</name>
    <dbReference type="NCBI Taxonomy" id="2838706"/>
    <lineage>
        <taxon>Bacteria</taxon>
        <taxon>Pseudomonadati</taxon>
        <taxon>Bacteroidota</taxon>
        <taxon>Bacteroidia</taxon>
        <taxon>Bacteroidales</taxon>
        <taxon>Odoribacteraceae</taxon>
        <taxon>Odoribacter</taxon>
    </lineage>
</organism>
<proteinExistence type="predicted"/>
<name>A0A9D2AC81_9BACT</name>
<dbReference type="Pfam" id="PF14126">
    <property type="entry name" value="DUF4293"/>
    <property type="match status" value="1"/>
</dbReference>
<comment type="caution">
    <text evidence="2">The sequence shown here is derived from an EMBL/GenBank/DDBJ whole genome shotgun (WGS) entry which is preliminary data.</text>
</comment>
<keyword evidence="1" id="KW-1133">Transmembrane helix</keyword>
<dbReference type="AlphaFoldDB" id="A0A9D2AC81"/>
<evidence type="ECO:0000313" key="3">
    <source>
        <dbReference type="Proteomes" id="UP000824202"/>
    </source>
</evidence>
<gene>
    <name evidence="2" type="ORF">H9863_05635</name>
</gene>
<feature type="transmembrane region" description="Helical" evidence="1">
    <location>
        <begin position="57"/>
        <end position="76"/>
    </location>
</feature>
<dbReference type="Proteomes" id="UP000824202">
    <property type="component" value="Unassembled WGS sequence"/>
</dbReference>
<reference evidence="2" key="1">
    <citation type="journal article" date="2021" name="PeerJ">
        <title>Extensive microbial diversity within the chicken gut microbiome revealed by metagenomics and culture.</title>
        <authorList>
            <person name="Gilroy R."/>
            <person name="Ravi A."/>
            <person name="Getino M."/>
            <person name="Pursley I."/>
            <person name="Horton D.L."/>
            <person name="Alikhan N.F."/>
            <person name="Baker D."/>
            <person name="Gharbi K."/>
            <person name="Hall N."/>
            <person name="Watson M."/>
            <person name="Adriaenssens E.M."/>
            <person name="Foster-Nyarko E."/>
            <person name="Jarju S."/>
            <person name="Secka A."/>
            <person name="Antonio M."/>
            <person name="Oren A."/>
            <person name="Chaudhuri R.R."/>
            <person name="La Ragione R."/>
            <person name="Hildebrand F."/>
            <person name="Pallen M.J."/>
        </authorList>
    </citation>
    <scope>NUCLEOTIDE SEQUENCE</scope>
    <source>
        <strain evidence="2">23274</strain>
    </source>
</reference>
<feature type="transmembrane region" description="Helical" evidence="1">
    <location>
        <begin position="88"/>
        <end position="110"/>
    </location>
</feature>
<keyword evidence="1" id="KW-0472">Membrane</keyword>
<sequence length="161" mass="17824">MIQRIQSIFLLCTAVVAGLMFFMPVASITVPGTGIFDYYTTKLVQTGDAPEVIMRNWSSLVLNILVVAIAVVSIFLRKPGAKSMKPALLLQLRLSAVNVILQLGMVVLMWMQVSQASKAVAGEWTANISLLFPVVGIILTWLAIRYIIKDIVLLQSYDRIR</sequence>
<evidence type="ECO:0000313" key="2">
    <source>
        <dbReference type="EMBL" id="HIX03580.1"/>
    </source>
</evidence>
<dbReference type="InterPro" id="IPR025635">
    <property type="entry name" value="DUF4293"/>
</dbReference>